<dbReference type="GO" id="GO:0009252">
    <property type="term" value="P:peptidoglycan biosynthetic process"/>
    <property type="evidence" value="ECO:0007669"/>
    <property type="project" value="UniProtKB-KW"/>
</dbReference>
<protein>
    <recommendedName>
        <fullName evidence="17">Probable peptidoglycan glycosyltransferase FtsW</fullName>
        <ecNumber evidence="19">2.4.99.28</ecNumber>
    </recommendedName>
    <alternativeName>
        <fullName evidence="18">Cell division protein FtsW</fullName>
    </alternativeName>
    <alternativeName>
        <fullName evidence="15">Cell wall polymerase</fullName>
    </alternativeName>
    <alternativeName>
        <fullName evidence="14">Peptidoglycan polymerase</fullName>
    </alternativeName>
</protein>
<evidence type="ECO:0000256" key="2">
    <source>
        <dbReference type="ARBA" id="ARBA00004752"/>
    </source>
</evidence>
<comment type="similarity">
    <text evidence="16">Belongs to the SEDS family. FtsW subfamily.</text>
</comment>
<evidence type="ECO:0000256" key="13">
    <source>
        <dbReference type="ARBA" id="ARBA00023316"/>
    </source>
</evidence>
<keyword evidence="3" id="KW-1003">Cell membrane</keyword>
<evidence type="ECO:0000256" key="21">
    <source>
        <dbReference type="SAM" id="Phobius"/>
    </source>
</evidence>
<evidence type="ECO:0000256" key="11">
    <source>
        <dbReference type="ARBA" id="ARBA00023136"/>
    </source>
</evidence>
<keyword evidence="10 21" id="KW-1133">Transmembrane helix</keyword>
<keyword evidence="6" id="KW-0808">Transferase</keyword>
<dbReference type="PANTHER" id="PTHR30474">
    <property type="entry name" value="CELL CYCLE PROTEIN"/>
    <property type="match status" value="1"/>
</dbReference>
<keyword evidence="23" id="KW-1185">Reference proteome</keyword>
<feature type="transmembrane region" description="Helical" evidence="21">
    <location>
        <begin position="277"/>
        <end position="294"/>
    </location>
</feature>
<evidence type="ECO:0000256" key="1">
    <source>
        <dbReference type="ARBA" id="ARBA00004651"/>
    </source>
</evidence>
<keyword evidence="5" id="KW-0328">Glycosyltransferase</keyword>
<evidence type="ECO:0000256" key="15">
    <source>
        <dbReference type="ARBA" id="ARBA00033270"/>
    </source>
</evidence>
<dbReference type="InterPro" id="IPR013437">
    <property type="entry name" value="FtsW"/>
</dbReference>
<feature type="transmembrane region" description="Helical" evidence="21">
    <location>
        <begin position="23"/>
        <end position="42"/>
    </location>
</feature>
<keyword evidence="13" id="KW-0961">Cell wall biogenesis/degradation</keyword>
<dbReference type="NCBIfam" id="TIGR02614">
    <property type="entry name" value="ftsW"/>
    <property type="match status" value="1"/>
</dbReference>
<reference evidence="23" key="1">
    <citation type="submission" date="2016-10" db="EMBL/GenBank/DDBJ databases">
        <authorList>
            <person name="Varghese N."/>
            <person name="Submissions S."/>
        </authorList>
    </citation>
    <scope>NUCLEOTIDE SEQUENCE [LARGE SCALE GENOMIC DNA]</scope>
    <source>
        <strain evidence="23">DSM 13234</strain>
    </source>
</reference>
<evidence type="ECO:0000256" key="14">
    <source>
        <dbReference type="ARBA" id="ARBA00032370"/>
    </source>
</evidence>
<dbReference type="EC" id="2.4.99.28" evidence="19"/>
<keyword evidence="7 21" id="KW-0812">Transmembrane</keyword>
<feature type="transmembrane region" description="Helical" evidence="21">
    <location>
        <begin position="62"/>
        <end position="80"/>
    </location>
</feature>
<dbReference type="GO" id="GO:0005886">
    <property type="term" value="C:plasma membrane"/>
    <property type="evidence" value="ECO:0007669"/>
    <property type="project" value="UniProtKB-SubCell"/>
</dbReference>
<dbReference type="PANTHER" id="PTHR30474:SF2">
    <property type="entry name" value="PEPTIDOGLYCAN GLYCOSYLTRANSFERASE FTSW-RELATED"/>
    <property type="match status" value="1"/>
</dbReference>
<comment type="subcellular location">
    <subcellularLocation>
        <location evidence="1">Cell membrane</location>
        <topology evidence="1">Multi-pass membrane protein</topology>
    </subcellularLocation>
</comment>
<dbReference type="GO" id="GO:0008955">
    <property type="term" value="F:peptidoglycan glycosyltransferase activity"/>
    <property type="evidence" value="ECO:0007669"/>
    <property type="project" value="UniProtKB-EC"/>
</dbReference>
<comment type="pathway">
    <text evidence="2">Cell wall biogenesis; peptidoglycan biosynthesis.</text>
</comment>
<keyword evidence="4 22" id="KW-0132">Cell division</keyword>
<dbReference type="GO" id="GO:0008360">
    <property type="term" value="P:regulation of cell shape"/>
    <property type="evidence" value="ECO:0007669"/>
    <property type="project" value="UniProtKB-KW"/>
</dbReference>
<dbReference type="Proteomes" id="UP000182983">
    <property type="component" value="Unassembled WGS sequence"/>
</dbReference>
<dbReference type="GO" id="GO:0032153">
    <property type="term" value="C:cell division site"/>
    <property type="evidence" value="ECO:0007669"/>
    <property type="project" value="TreeGrafter"/>
</dbReference>
<keyword evidence="11 21" id="KW-0472">Membrane</keyword>
<evidence type="ECO:0000256" key="12">
    <source>
        <dbReference type="ARBA" id="ARBA00023306"/>
    </source>
</evidence>
<feature type="transmembrane region" description="Helical" evidence="21">
    <location>
        <begin position="149"/>
        <end position="168"/>
    </location>
</feature>
<evidence type="ECO:0000256" key="18">
    <source>
        <dbReference type="ARBA" id="ARBA00041418"/>
    </source>
</evidence>
<feature type="transmembrane region" description="Helical" evidence="21">
    <location>
        <begin position="306"/>
        <end position="324"/>
    </location>
</feature>
<evidence type="ECO:0000256" key="9">
    <source>
        <dbReference type="ARBA" id="ARBA00022984"/>
    </source>
</evidence>
<evidence type="ECO:0000256" key="16">
    <source>
        <dbReference type="ARBA" id="ARBA00038053"/>
    </source>
</evidence>
<dbReference type="OrthoDB" id="9768187at2"/>
<dbReference type="GO" id="GO:0015648">
    <property type="term" value="F:lipid-linked peptidoglycan transporter activity"/>
    <property type="evidence" value="ECO:0007669"/>
    <property type="project" value="TreeGrafter"/>
</dbReference>
<evidence type="ECO:0000256" key="7">
    <source>
        <dbReference type="ARBA" id="ARBA00022692"/>
    </source>
</evidence>
<name>A0A1H6HM18_MAGFU</name>
<evidence type="ECO:0000256" key="10">
    <source>
        <dbReference type="ARBA" id="ARBA00022989"/>
    </source>
</evidence>
<evidence type="ECO:0000256" key="20">
    <source>
        <dbReference type="ARBA" id="ARBA00049902"/>
    </source>
</evidence>
<evidence type="ECO:0000256" key="19">
    <source>
        <dbReference type="ARBA" id="ARBA00044770"/>
    </source>
</evidence>
<dbReference type="AlphaFoldDB" id="A0A1H6HM18"/>
<feature type="transmembrane region" description="Helical" evidence="21">
    <location>
        <begin position="344"/>
        <end position="364"/>
    </location>
</feature>
<organism evidence="22 23">
    <name type="scientific">Magnetospirillum fulvum</name>
    <name type="common">Rhodospirillum fulvum</name>
    <dbReference type="NCBI Taxonomy" id="1082"/>
    <lineage>
        <taxon>Bacteria</taxon>
        <taxon>Pseudomonadati</taxon>
        <taxon>Pseudomonadota</taxon>
        <taxon>Alphaproteobacteria</taxon>
        <taxon>Rhodospirillales</taxon>
        <taxon>Rhodospirillaceae</taxon>
        <taxon>Magnetospirillum</taxon>
    </lineage>
</organism>
<keyword evidence="9" id="KW-0573">Peptidoglycan synthesis</keyword>
<dbReference type="InterPro" id="IPR001182">
    <property type="entry name" value="FtsW/RodA"/>
</dbReference>
<evidence type="ECO:0000256" key="5">
    <source>
        <dbReference type="ARBA" id="ARBA00022676"/>
    </source>
</evidence>
<proteinExistence type="inferred from homology"/>
<evidence type="ECO:0000313" key="22">
    <source>
        <dbReference type="EMBL" id="SEH35120.1"/>
    </source>
</evidence>
<evidence type="ECO:0000256" key="6">
    <source>
        <dbReference type="ARBA" id="ARBA00022679"/>
    </source>
</evidence>
<feature type="transmembrane region" description="Helical" evidence="21">
    <location>
        <begin position="86"/>
        <end position="106"/>
    </location>
</feature>
<comment type="catalytic activity">
    <reaction evidence="20">
        <text>[GlcNAc-(1-&gt;4)-Mur2Ac(oyl-L-Ala-gamma-D-Glu-L-Lys-D-Ala-D-Ala)](n)-di-trans,octa-cis-undecaprenyl diphosphate + beta-D-GlcNAc-(1-&gt;4)-Mur2Ac(oyl-L-Ala-gamma-D-Glu-L-Lys-D-Ala-D-Ala)-di-trans,octa-cis-undecaprenyl diphosphate = [GlcNAc-(1-&gt;4)-Mur2Ac(oyl-L-Ala-gamma-D-Glu-L-Lys-D-Ala-D-Ala)](n+1)-di-trans,octa-cis-undecaprenyl diphosphate + di-trans,octa-cis-undecaprenyl diphosphate + H(+)</text>
        <dbReference type="Rhea" id="RHEA:23708"/>
        <dbReference type="Rhea" id="RHEA-COMP:9602"/>
        <dbReference type="Rhea" id="RHEA-COMP:9603"/>
        <dbReference type="ChEBI" id="CHEBI:15378"/>
        <dbReference type="ChEBI" id="CHEBI:58405"/>
        <dbReference type="ChEBI" id="CHEBI:60033"/>
        <dbReference type="ChEBI" id="CHEBI:78435"/>
        <dbReference type="EC" id="2.4.99.28"/>
    </reaction>
</comment>
<dbReference type="Pfam" id="PF01098">
    <property type="entry name" value="FTSW_RODA_SPOVE"/>
    <property type="match status" value="1"/>
</dbReference>
<sequence>MSVTFGRTDTSVLGRWWWTVDRWTIAALLVLIAVGALLTMAASPAVAERINAQSFHFVRRQFIFLAPAVVLMLGISLLTPKQVRRTAVIGLLVSLLLLALVPLLGAEIKGARRWLSLGGLSVQPSEFVKPFFAVVAAWMFASARLEPGFPGRIIATALFGLTALLLLVQPDVGQTVILAAVWAVQFFLAGLPMLWVVVLGMAAPIGAVVAYQFFPHVQSRVDRFLDPSAGDAYQVTTALSAFRNGGLFGRGPGEGKVKLVLPDAHTDFILAVGGEEFGLLLCLLVVALFAFIVLRGFARLVKEDNLFVVLATAGLLVQFGMQAIVNMASTLRLMPAKGMTLPFISYGGSSMLALALGMGMVLALTRTRYGREGLDA</sequence>
<keyword evidence="12" id="KW-0131">Cell cycle</keyword>
<dbReference type="EMBL" id="FNWO01000006">
    <property type="protein sequence ID" value="SEH35120.1"/>
    <property type="molecule type" value="Genomic_DNA"/>
</dbReference>
<accession>A0A1H6HM18</accession>
<keyword evidence="8" id="KW-0133">Cell shape</keyword>
<evidence type="ECO:0000256" key="3">
    <source>
        <dbReference type="ARBA" id="ARBA00022475"/>
    </source>
</evidence>
<dbReference type="GO" id="GO:0071555">
    <property type="term" value="P:cell wall organization"/>
    <property type="evidence" value="ECO:0007669"/>
    <property type="project" value="UniProtKB-KW"/>
</dbReference>
<evidence type="ECO:0000256" key="4">
    <source>
        <dbReference type="ARBA" id="ARBA00022618"/>
    </source>
</evidence>
<gene>
    <name evidence="22" type="ORF">SAMN04244559_01714</name>
</gene>
<evidence type="ECO:0000313" key="23">
    <source>
        <dbReference type="Proteomes" id="UP000182983"/>
    </source>
</evidence>
<evidence type="ECO:0000256" key="8">
    <source>
        <dbReference type="ARBA" id="ARBA00022960"/>
    </source>
</evidence>
<dbReference type="GO" id="GO:0051301">
    <property type="term" value="P:cell division"/>
    <property type="evidence" value="ECO:0007669"/>
    <property type="project" value="UniProtKB-KW"/>
</dbReference>
<evidence type="ECO:0000256" key="17">
    <source>
        <dbReference type="ARBA" id="ARBA00041185"/>
    </source>
</evidence>
<dbReference type="RefSeq" id="WP_074767578.1">
    <property type="nucleotide sequence ID" value="NZ_FNWO01000006.1"/>
</dbReference>
<feature type="transmembrane region" description="Helical" evidence="21">
    <location>
        <begin position="180"/>
        <end position="213"/>
    </location>
</feature>